<sequence length="245" mass="27024">MSNPRIRAFSTHLLISAGLALAILYLVFFIWHPSPLHTAVGVTKIFLMLIVIDVVLGPCLTLMVYKQGKKTLAMDLSIICALQLGALLYGLHTVADGRPAWLVFADERFQLVRANEIDGRKLGEAKIEYRSPPWMGPRWVSVLEPESADEKSNLLFESVFAGVDISQHPELYQSLSTAESAMQEAGKPLALLEKYNTREAVAAILEIYPNAGAWLPLKANQKDMVVLLKGNSGEVIAIVDAQPWN</sequence>
<gene>
    <name evidence="2" type="ORF">PS273GM_02690</name>
</gene>
<evidence type="ECO:0000256" key="1">
    <source>
        <dbReference type="SAM" id="Phobius"/>
    </source>
</evidence>
<feature type="transmembrane region" description="Helical" evidence="1">
    <location>
        <begin position="12"/>
        <end position="33"/>
    </location>
</feature>
<dbReference type="Proteomes" id="UP000077787">
    <property type="component" value="Chromosome"/>
</dbReference>
<dbReference type="NCBIfam" id="NF041437">
    <property type="entry name" value="TfpZ"/>
    <property type="match status" value="1"/>
</dbReference>
<accession>A0A172WWL2</accession>
<keyword evidence="1" id="KW-0472">Membrane</keyword>
<feature type="transmembrane region" description="Helical" evidence="1">
    <location>
        <begin position="45"/>
        <end position="65"/>
    </location>
</feature>
<name>A0A172WWL2_STUST</name>
<dbReference type="RefSeq" id="WP_045431604.1">
    <property type="nucleotide sequence ID" value="NZ_CP015641.1"/>
</dbReference>
<dbReference type="EMBL" id="CP015641">
    <property type="protein sequence ID" value="ANF27868.1"/>
    <property type="molecule type" value="Genomic_DNA"/>
</dbReference>
<feature type="transmembrane region" description="Helical" evidence="1">
    <location>
        <begin position="72"/>
        <end position="91"/>
    </location>
</feature>
<organism evidence="2 3">
    <name type="scientific">Stutzerimonas stutzeri</name>
    <name type="common">Pseudomonas stutzeri</name>
    <dbReference type="NCBI Taxonomy" id="316"/>
    <lineage>
        <taxon>Bacteria</taxon>
        <taxon>Pseudomonadati</taxon>
        <taxon>Pseudomonadota</taxon>
        <taxon>Gammaproteobacteria</taxon>
        <taxon>Pseudomonadales</taxon>
        <taxon>Pseudomonadaceae</taxon>
        <taxon>Stutzerimonas</taxon>
    </lineage>
</organism>
<protein>
    <submittedName>
        <fullName evidence="2">Type IV pilin accessory protein</fullName>
    </submittedName>
</protein>
<reference evidence="2 3" key="1">
    <citation type="submission" date="2016-05" db="EMBL/GenBank/DDBJ databases">
        <title>Genome sequence of Pseudomonas stutzeri 273 and identification of the exopolysaccharide biosynthesis locus.</title>
        <authorList>
            <person name="Wu S."/>
            <person name="Sun C."/>
        </authorList>
    </citation>
    <scope>NUCLEOTIDE SEQUENCE [LARGE SCALE GENOMIC DNA]</scope>
    <source>
        <strain evidence="2 3">273</strain>
    </source>
</reference>
<evidence type="ECO:0000313" key="3">
    <source>
        <dbReference type="Proteomes" id="UP000077787"/>
    </source>
</evidence>
<dbReference type="InterPro" id="IPR047814">
    <property type="entry name" value="TfpX/TfpZ-like"/>
</dbReference>
<keyword evidence="1" id="KW-0812">Transmembrane</keyword>
<dbReference type="AlphaFoldDB" id="A0A172WWL2"/>
<dbReference type="OrthoDB" id="8613597at2"/>
<keyword evidence="1" id="KW-1133">Transmembrane helix</keyword>
<evidence type="ECO:0000313" key="2">
    <source>
        <dbReference type="EMBL" id="ANF27868.1"/>
    </source>
</evidence>
<proteinExistence type="predicted"/>